<evidence type="ECO:0000256" key="2">
    <source>
        <dbReference type="SAM" id="Phobius"/>
    </source>
</evidence>
<sequence length="493" mass="49676">MTKRPRRASRRGTAYDTRLVIAARALRTFGYGCTSVLLAGMLAQDGDAPWQTGMLLATASAGSVASSLALGLFADRWGRRRALIVCGCLMAAAGAVFAVSESFPALVAAAFVGTISPSTNDNTPFSGVEQSILAQTCAPARLTAMFTVYNVTALAAGALGGLAAAALGLQHVVSPGDAAFALYALLAGCTVLLFLRLSPAAEAQPVASTLSEARPAAQVEPVPGAAVPTAQVEPVPGAAVPTAQVEPVPGAAAPTAQVEPVPGAAAPTAQVEPVPGAAAASVSAGGTPAASRAGTAPAAMPRLPRQVRRLVGLFAVDAFAGGLVVQAVLAWWFAHRFGATTTQLGLVFFAANLLPALAQLAAPLLAARRGLLAAMLVPHFVSNLILACVAFAPDLGSAITLLLLRQTLSKIDVPARQAFTAAIVRPSERTAAASMAGIARSVAVSVSPVVATALLTGPLGLVGAPLLLGAALAIGYDVTIWRTYRSVPLSLDV</sequence>
<feature type="region of interest" description="Disordered" evidence="1">
    <location>
        <begin position="250"/>
        <end position="269"/>
    </location>
</feature>
<evidence type="ECO:0000313" key="3">
    <source>
        <dbReference type="EMBL" id="MEV0967853.1"/>
    </source>
</evidence>
<dbReference type="EMBL" id="JBFALK010000002">
    <property type="protein sequence ID" value="MEV0967853.1"/>
    <property type="molecule type" value="Genomic_DNA"/>
</dbReference>
<dbReference type="Pfam" id="PF07690">
    <property type="entry name" value="MFS_1"/>
    <property type="match status" value="1"/>
</dbReference>
<comment type="caution">
    <text evidence="3">The sequence shown here is derived from an EMBL/GenBank/DDBJ whole genome shotgun (WGS) entry which is preliminary data.</text>
</comment>
<feature type="transmembrane region" description="Helical" evidence="2">
    <location>
        <begin position="54"/>
        <end position="74"/>
    </location>
</feature>
<dbReference type="SUPFAM" id="SSF103473">
    <property type="entry name" value="MFS general substrate transporter"/>
    <property type="match status" value="1"/>
</dbReference>
<dbReference type="Gene3D" id="1.20.1250.20">
    <property type="entry name" value="MFS general substrate transporter like domains"/>
    <property type="match status" value="2"/>
</dbReference>
<dbReference type="Proteomes" id="UP001551675">
    <property type="component" value="Unassembled WGS sequence"/>
</dbReference>
<feature type="transmembrane region" description="Helical" evidence="2">
    <location>
        <begin position="21"/>
        <end position="42"/>
    </location>
</feature>
<name>A0ABV3G8C3_MICGL</name>
<dbReference type="RefSeq" id="WP_358129920.1">
    <property type="nucleotide sequence ID" value="NZ_JBFALK010000002.1"/>
</dbReference>
<keyword evidence="2" id="KW-1133">Transmembrane helix</keyword>
<evidence type="ECO:0000256" key="1">
    <source>
        <dbReference type="SAM" id="MobiDB-lite"/>
    </source>
</evidence>
<dbReference type="InterPro" id="IPR011701">
    <property type="entry name" value="MFS"/>
</dbReference>
<proteinExistence type="predicted"/>
<feature type="transmembrane region" description="Helical" evidence="2">
    <location>
        <begin position="178"/>
        <end position="195"/>
    </location>
</feature>
<feature type="transmembrane region" description="Helical" evidence="2">
    <location>
        <begin position="310"/>
        <end position="334"/>
    </location>
</feature>
<feature type="transmembrane region" description="Helical" evidence="2">
    <location>
        <begin position="151"/>
        <end position="172"/>
    </location>
</feature>
<keyword evidence="2" id="KW-0812">Transmembrane</keyword>
<feature type="transmembrane region" description="Helical" evidence="2">
    <location>
        <begin position="449"/>
        <end position="476"/>
    </location>
</feature>
<dbReference type="PANTHER" id="PTHR23520">
    <property type="entry name" value="TRANSPORTER, PUTATIVE (AFU_ORTHOLOGUE AFUA_3G04000)-RELATED"/>
    <property type="match status" value="1"/>
</dbReference>
<keyword evidence="2" id="KW-0472">Membrane</keyword>
<dbReference type="InterPro" id="IPR036259">
    <property type="entry name" value="MFS_trans_sf"/>
</dbReference>
<reference evidence="3 4" key="1">
    <citation type="submission" date="2024-06" db="EMBL/GenBank/DDBJ databases">
        <title>The Natural Products Discovery Center: Release of the First 8490 Sequenced Strains for Exploring Actinobacteria Biosynthetic Diversity.</title>
        <authorList>
            <person name="Kalkreuter E."/>
            <person name="Kautsar S.A."/>
            <person name="Yang D."/>
            <person name="Bader C.D."/>
            <person name="Teijaro C.N."/>
            <person name="Fluegel L."/>
            <person name="Davis C.M."/>
            <person name="Simpson J.R."/>
            <person name="Lauterbach L."/>
            <person name="Steele A.D."/>
            <person name="Gui C."/>
            <person name="Meng S."/>
            <person name="Li G."/>
            <person name="Viehrig K."/>
            <person name="Ye F."/>
            <person name="Su P."/>
            <person name="Kiefer A.F."/>
            <person name="Nichols A."/>
            <person name="Cepeda A.J."/>
            <person name="Yan W."/>
            <person name="Fan B."/>
            <person name="Jiang Y."/>
            <person name="Adhikari A."/>
            <person name="Zheng C.-J."/>
            <person name="Schuster L."/>
            <person name="Cowan T.M."/>
            <person name="Smanski M.J."/>
            <person name="Chevrette M.G."/>
            <person name="De Carvalho L.P.S."/>
            <person name="Shen B."/>
        </authorList>
    </citation>
    <scope>NUCLEOTIDE SEQUENCE [LARGE SCALE GENOMIC DNA]</scope>
    <source>
        <strain evidence="3 4">NPDC050100</strain>
    </source>
</reference>
<dbReference type="CDD" id="cd06174">
    <property type="entry name" value="MFS"/>
    <property type="match status" value="1"/>
</dbReference>
<feature type="transmembrane region" description="Helical" evidence="2">
    <location>
        <begin position="346"/>
        <end position="365"/>
    </location>
</feature>
<gene>
    <name evidence="3" type="ORF">AB0I59_04400</name>
</gene>
<accession>A0ABV3G8C3</accession>
<organism evidence="3 4">
    <name type="scientific">Microtetraspora glauca</name>
    <dbReference type="NCBI Taxonomy" id="1996"/>
    <lineage>
        <taxon>Bacteria</taxon>
        <taxon>Bacillati</taxon>
        <taxon>Actinomycetota</taxon>
        <taxon>Actinomycetes</taxon>
        <taxon>Streptosporangiales</taxon>
        <taxon>Streptosporangiaceae</taxon>
        <taxon>Microtetraspora</taxon>
    </lineage>
</organism>
<dbReference type="PANTHER" id="PTHR23520:SF5">
    <property type="entry name" value="TRANSPORTER, PUTATIVE (AFU_ORTHOLOGUE AFUA_3G04000)-RELATED"/>
    <property type="match status" value="1"/>
</dbReference>
<feature type="transmembrane region" description="Helical" evidence="2">
    <location>
        <begin position="372"/>
        <end position="392"/>
    </location>
</feature>
<evidence type="ECO:0000313" key="4">
    <source>
        <dbReference type="Proteomes" id="UP001551675"/>
    </source>
</evidence>
<protein>
    <submittedName>
        <fullName evidence="3">MFS transporter</fullName>
    </submittedName>
</protein>
<keyword evidence="4" id="KW-1185">Reference proteome</keyword>